<organism evidence="2 3">
    <name type="scientific">Sutterella seckii</name>
    <dbReference type="NCBI Taxonomy" id="1944635"/>
    <lineage>
        <taxon>Bacteria</taxon>
        <taxon>Pseudomonadati</taxon>
        <taxon>Pseudomonadota</taxon>
        <taxon>Betaproteobacteria</taxon>
        <taxon>Burkholderiales</taxon>
        <taxon>Sutterellaceae</taxon>
        <taxon>Sutterella</taxon>
    </lineage>
</organism>
<evidence type="ECO:0000313" key="2">
    <source>
        <dbReference type="EMBL" id="KAB7661358.1"/>
    </source>
</evidence>
<dbReference type="AlphaFoldDB" id="A0A6I1EKT6"/>
<keyword evidence="1" id="KW-0732">Signal</keyword>
<reference evidence="2 3" key="1">
    <citation type="submission" date="2019-10" db="EMBL/GenBank/DDBJ databases">
        <title>Genome diversity of Sutterella seckii.</title>
        <authorList>
            <person name="Chaplin A.V."/>
            <person name="Sokolova S.R."/>
            <person name="Mosin K.A."/>
            <person name="Ivanova E.L."/>
            <person name="Kochetkova T.O."/>
            <person name="Goltsov A.Y."/>
            <person name="Trofimov D.Y."/>
            <person name="Efimov B.A."/>
        </authorList>
    </citation>
    <scope>NUCLEOTIDE SEQUENCE [LARGE SCALE GENOMIC DNA]</scope>
    <source>
        <strain evidence="2 3">ASD393</strain>
    </source>
</reference>
<dbReference type="Gene3D" id="2.40.50.870">
    <property type="entry name" value="Protein of unknown function (DUF3299)"/>
    <property type="match status" value="1"/>
</dbReference>
<dbReference type="OrthoDB" id="2583024at2"/>
<dbReference type="Proteomes" id="UP000430564">
    <property type="component" value="Unassembled WGS sequence"/>
</dbReference>
<evidence type="ECO:0008006" key="4">
    <source>
        <dbReference type="Google" id="ProtNLM"/>
    </source>
</evidence>
<dbReference type="RefSeq" id="WP_152158036.1">
    <property type="nucleotide sequence ID" value="NZ_WEHX01000019.1"/>
</dbReference>
<gene>
    <name evidence="2" type="ORF">GBM95_04740</name>
</gene>
<name>A0A6I1EKT6_9BURK</name>
<accession>A0A6I1EKT6</accession>
<evidence type="ECO:0000313" key="3">
    <source>
        <dbReference type="Proteomes" id="UP000430564"/>
    </source>
</evidence>
<comment type="caution">
    <text evidence="2">The sequence shown here is derived from an EMBL/GenBank/DDBJ whole genome shotgun (WGS) entry which is preliminary data.</text>
</comment>
<feature type="chain" id="PRO_5026136922" description="DUF3299 domain-containing protein" evidence="1">
    <location>
        <begin position="27"/>
        <end position="150"/>
    </location>
</feature>
<protein>
    <recommendedName>
        <fullName evidence="4">DUF3299 domain-containing protein</fullName>
    </recommendedName>
</protein>
<evidence type="ECO:0000256" key="1">
    <source>
        <dbReference type="SAM" id="SignalP"/>
    </source>
</evidence>
<proteinExistence type="predicted"/>
<feature type="signal peptide" evidence="1">
    <location>
        <begin position="1"/>
        <end position="26"/>
    </location>
</feature>
<sequence>MIRRKLLSAALVGFAAPMLASFPVRAEPKPNLSFDEMYAGYSVLGLKLSEKLKSLAGKKVTILGFMAPPLKADAKFFVLTKEPVSLCPFCSTDADWPESIIVVFLSEKQDFVQANRIIAVTGTLELGSRMDEETGFVSLVRLVNARFEVI</sequence>
<dbReference type="EMBL" id="WEHX01000019">
    <property type="protein sequence ID" value="KAB7661358.1"/>
    <property type="molecule type" value="Genomic_DNA"/>
</dbReference>